<keyword evidence="18" id="KW-1185">Reference proteome</keyword>
<protein>
    <submittedName>
        <fullName evidence="17">TonB-dependent receptor plug domain-containing protein</fullName>
    </submittedName>
</protein>
<dbReference type="Proteomes" id="UP001314635">
    <property type="component" value="Unassembled WGS sequence"/>
</dbReference>
<keyword evidence="11 12" id="KW-0998">Cell outer membrane</keyword>
<feature type="domain" description="TonB-dependent receptor-like beta-barrel" evidence="15">
    <location>
        <begin position="339"/>
        <end position="766"/>
    </location>
</feature>
<dbReference type="InterPro" id="IPR012910">
    <property type="entry name" value="Plug_dom"/>
</dbReference>
<dbReference type="InterPro" id="IPR000531">
    <property type="entry name" value="Beta-barrel_TonB"/>
</dbReference>
<dbReference type="PROSITE" id="PS52016">
    <property type="entry name" value="TONB_DEPENDENT_REC_3"/>
    <property type="match status" value="1"/>
</dbReference>
<keyword evidence="10 12" id="KW-0472">Membrane</keyword>
<evidence type="ECO:0000313" key="18">
    <source>
        <dbReference type="Proteomes" id="UP001314635"/>
    </source>
</evidence>
<name>A0ABS5G1D0_9BRAD</name>
<evidence type="ECO:0000256" key="8">
    <source>
        <dbReference type="ARBA" id="ARBA00023065"/>
    </source>
</evidence>
<evidence type="ECO:0000313" key="17">
    <source>
        <dbReference type="EMBL" id="MBR1135135.1"/>
    </source>
</evidence>
<dbReference type="InterPro" id="IPR036942">
    <property type="entry name" value="Beta-barrel_TonB_sf"/>
</dbReference>
<accession>A0ABS5G1D0</accession>
<gene>
    <name evidence="17" type="ORF">JQ619_05095</name>
</gene>
<reference evidence="18" key="1">
    <citation type="journal article" date="2021" name="ISME J.">
        <title>Evolutionary origin and ecological implication of a unique nif island in free-living Bradyrhizobium lineages.</title>
        <authorList>
            <person name="Tao J."/>
        </authorList>
    </citation>
    <scope>NUCLEOTIDE SEQUENCE [LARGE SCALE GENOMIC DNA]</scope>
    <source>
        <strain evidence="18">SZCCT0094</strain>
    </source>
</reference>
<evidence type="ECO:0000256" key="12">
    <source>
        <dbReference type="PROSITE-ProRule" id="PRU01360"/>
    </source>
</evidence>
<dbReference type="InterPro" id="IPR037066">
    <property type="entry name" value="Plug_dom_sf"/>
</dbReference>
<evidence type="ECO:0000256" key="14">
    <source>
        <dbReference type="SAM" id="MobiDB-lite"/>
    </source>
</evidence>
<keyword evidence="4" id="KW-0410">Iron transport</keyword>
<dbReference type="PANTHER" id="PTHR32552:SF68">
    <property type="entry name" value="FERRICHROME OUTER MEMBRANE TRANSPORTER_PHAGE RECEPTOR"/>
    <property type="match status" value="1"/>
</dbReference>
<dbReference type="Pfam" id="PF00593">
    <property type="entry name" value="TonB_dep_Rec_b-barrel"/>
    <property type="match status" value="1"/>
</dbReference>
<evidence type="ECO:0000256" key="7">
    <source>
        <dbReference type="ARBA" id="ARBA00023004"/>
    </source>
</evidence>
<evidence type="ECO:0000259" key="15">
    <source>
        <dbReference type="Pfam" id="PF00593"/>
    </source>
</evidence>
<sequence>MSARDVWGSISLAGLVAAGWGWAPAPMAHAQQAANSSGKPAAETVLPGVTVDAPRPRPVDGRAPSARPTAAQTASSAPRRPPASSPAAALSSATTGPTATTPLNGNATPASGSRLGLTAREIPATVEVIGAETLREQGYHTTVDAVKGATGVSAGDAPNDVGFAMRGFQGNQINVLYNGINIGPTGFTALTMETFNLDRVEFLKGPSSLSSGQGAVGGTINFVTKAPHTGPVESEAFIGFDQRGTFRSGFGSGGSTTVRGLDYRFDISRTREVGFIDDTEFKNVHVSGQLNYRLSDSFRTFVAAEFKDYKAKPYEGTPLVPVAFSGANATSGIVSGTKVSDYNGTNLGAVTIDGRTLSTNYNVIDGHKTIKESWVRSGFEWDLNNAVTLRSQIYNYNASRDWYNNEVSAFNAGTNLVDRERFFVHHNHNIVGNVTDVTWNGSIFGLSNRMVASVESSHTDFTRPGAANFPGESVPLVGFDRGTYGLLTTQLQTAAIDSVAINLEDRLKLTDSFALVGGLRYNPFTLDRNWIRNGAERPGFPYSKSWQPVTGRIGYTWEALPGTTFYSQYATASDISADSIFLLSPTQNLTLSDSRSYETGVKQLVWNGRAEWTFSAFDIERNNVYSAQAGQQLNLAGKVKSQGIELAAAVRPTTETRLWGNVAYVRARYADYDLANGGSFSGNTPPNIPAVIVNGGGSYRFLNPGWWPVELGFSVRHVGDRWSTDANTVKLLAYTTADLFAFIDLPKVPLFATATSTRLAFRVRNVTDKRYAAWSDPFYPDQIFLGAPRTYEVEASFKF</sequence>
<feature type="region of interest" description="Disordered" evidence="14">
    <location>
        <begin position="29"/>
        <end position="116"/>
    </location>
</feature>
<feature type="compositionally biased region" description="Low complexity" evidence="14">
    <location>
        <begin position="62"/>
        <end position="78"/>
    </location>
</feature>
<dbReference type="Gene3D" id="2.40.170.20">
    <property type="entry name" value="TonB-dependent receptor, beta-barrel domain"/>
    <property type="match status" value="1"/>
</dbReference>
<evidence type="ECO:0000256" key="11">
    <source>
        <dbReference type="ARBA" id="ARBA00023237"/>
    </source>
</evidence>
<dbReference type="PANTHER" id="PTHR32552">
    <property type="entry name" value="FERRICHROME IRON RECEPTOR-RELATED"/>
    <property type="match status" value="1"/>
</dbReference>
<proteinExistence type="inferred from homology"/>
<evidence type="ECO:0000259" key="16">
    <source>
        <dbReference type="Pfam" id="PF07715"/>
    </source>
</evidence>
<keyword evidence="17" id="KW-0675">Receptor</keyword>
<comment type="subcellular location">
    <subcellularLocation>
        <location evidence="1 12">Cell outer membrane</location>
        <topology evidence="1 12">Multi-pass membrane protein</topology>
    </subcellularLocation>
</comment>
<keyword evidence="3 12" id="KW-1134">Transmembrane beta strand</keyword>
<dbReference type="InterPro" id="IPR039426">
    <property type="entry name" value="TonB-dep_rcpt-like"/>
</dbReference>
<dbReference type="CDD" id="cd01347">
    <property type="entry name" value="ligand_gated_channel"/>
    <property type="match status" value="1"/>
</dbReference>
<keyword evidence="2 12" id="KW-0813">Transport</keyword>
<evidence type="ECO:0000256" key="2">
    <source>
        <dbReference type="ARBA" id="ARBA00022448"/>
    </source>
</evidence>
<evidence type="ECO:0000256" key="3">
    <source>
        <dbReference type="ARBA" id="ARBA00022452"/>
    </source>
</evidence>
<comment type="caution">
    <text evidence="17">The sequence shown here is derived from an EMBL/GenBank/DDBJ whole genome shotgun (WGS) entry which is preliminary data.</text>
</comment>
<dbReference type="SUPFAM" id="SSF56935">
    <property type="entry name" value="Porins"/>
    <property type="match status" value="1"/>
</dbReference>
<keyword evidence="9 13" id="KW-0798">TonB box</keyword>
<evidence type="ECO:0000256" key="5">
    <source>
        <dbReference type="ARBA" id="ARBA00022692"/>
    </source>
</evidence>
<evidence type="ECO:0000256" key="4">
    <source>
        <dbReference type="ARBA" id="ARBA00022496"/>
    </source>
</evidence>
<comment type="similarity">
    <text evidence="12 13">Belongs to the TonB-dependent receptor family.</text>
</comment>
<evidence type="ECO:0000256" key="1">
    <source>
        <dbReference type="ARBA" id="ARBA00004571"/>
    </source>
</evidence>
<evidence type="ECO:0000256" key="9">
    <source>
        <dbReference type="ARBA" id="ARBA00023077"/>
    </source>
</evidence>
<feature type="domain" description="TonB-dependent receptor plug" evidence="16">
    <location>
        <begin position="119"/>
        <end position="219"/>
    </location>
</feature>
<keyword evidence="7" id="KW-0408">Iron</keyword>
<evidence type="ECO:0000256" key="10">
    <source>
        <dbReference type="ARBA" id="ARBA00023136"/>
    </source>
</evidence>
<feature type="compositionally biased region" description="Low complexity" evidence="14">
    <location>
        <begin position="85"/>
        <end position="102"/>
    </location>
</feature>
<evidence type="ECO:0000256" key="6">
    <source>
        <dbReference type="ARBA" id="ARBA00022729"/>
    </source>
</evidence>
<keyword evidence="6" id="KW-0732">Signal</keyword>
<dbReference type="EMBL" id="JAFCLK010000004">
    <property type="protein sequence ID" value="MBR1135135.1"/>
    <property type="molecule type" value="Genomic_DNA"/>
</dbReference>
<keyword evidence="8" id="KW-0406">Ion transport</keyword>
<dbReference type="Pfam" id="PF07715">
    <property type="entry name" value="Plug"/>
    <property type="match status" value="1"/>
</dbReference>
<dbReference type="Gene3D" id="2.170.130.10">
    <property type="entry name" value="TonB-dependent receptor, plug domain"/>
    <property type="match status" value="1"/>
</dbReference>
<dbReference type="RefSeq" id="WP_172236208.1">
    <property type="nucleotide sequence ID" value="NZ_JABFDP010000007.1"/>
</dbReference>
<keyword evidence="5 12" id="KW-0812">Transmembrane</keyword>
<organism evidence="17 18">
    <name type="scientific">Bradyrhizobium denitrificans</name>
    <dbReference type="NCBI Taxonomy" id="2734912"/>
    <lineage>
        <taxon>Bacteria</taxon>
        <taxon>Pseudomonadati</taxon>
        <taxon>Pseudomonadota</taxon>
        <taxon>Alphaproteobacteria</taxon>
        <taxon>Hyphomicrobiales</taxon>
        <taxon>Nitrobacteraceae</taxon>
        <taxon>Bradyrhizobium</taxon>
    </lineage>
</organism>
<evidence type="ECO:0000256" key="13">
    <source>
        <dbReference type="RuleBase" id="RU003357"/>
    </source>
</evidence>